<dbReference type="GO" id="GO:0000976">
    <property type="term" value="F:transcription cis-regulatory region binding"/>
    <property type="evidence" value="ECO:0007669"/>
    <property type="project" value="TreeGrafter"/>
</dbReference>
<dbReference type="InterPro" id="IPR000843">
    <property type="entry name" value="HTH_LacI"/>
</dbReference>
<dbReference type="PANTHER" id="PTHR30146">
    <property type="entry name" value="LACI-RELATED TRANSCRIPTIONAL REPRESSOR"/>
    <property type="match status" value="1"/>
</dbReference>
<dbReference type="OrthoDB" id="9798934at2"/>
<dbReference type="Pfam" id="PF00356">
    <property type="entry name" value="LacI"/>
    <property type="match status" value="1"/>
</dbReference>
<dbReference type="InterPro" id="IPR010982">
    <property type="entry name" value="Lambda_DNA-bd_dom_sf"/>
</dbReference>
<keyword evidence="1" id="KW-0805">Transcription regulation</keyword>
<dbReference type="SUPFAM" id="SSF47413">
    <property type="entry name" value="lambda repressor-like DNA-binding domains"/>
    <property type="match status" value="1"/>
</dbReference>
<keyword evidence="3" id="KW-0804">Transcription</keyword>
<organism evidence="5 6">
    <name type="scientific">Vibrio halioticoli NBRC 102217</name>
    <dbReference type="NCBI Taxonomy" id="1219072"/>
    <lineage>
        <taxon>Bacteria</taxon>
        <taxon>Pseudomonadati</taxon>
        <taxon>Pseudomonadota</taxon>
        <taxon>Gammaproteobacteria</taxon>
        <taxon>Vibrionales</taxon>
        <taxon>Vibrionaceae</taxon>
        <taxon>Vibrio</taxon>
    </lineage>
</organism>
<sequence length="317" mass="35421">MITIKELAKILGISHSTVSRALNDHPAISEKTKLRVKKEAIHHGYVVNQAANTMKGEATNTIGLLIPDIDNTFYARFTSILTALLRTDGTSLILSVTHDSKEQEEQAIKQLLSLRPKTIFSVPTPNISKYSKHMLIENNCIQLIRHSNDMKSLPFIGIDEINSMSEAVRNVYQKGHSNIAYLGPMTNSSTGFERLSGFVSTCQELGIASNMIATSENDFDSARAKIEDLWNKHKFSAIVLGGEIITQAVWSFLMEDNLLDKAPIKVVNFGEFSWSRVINAQKSFISLPMTEIAETCYQYTKNKPSMTNVKHIAHFID</sequence>
<dbReference type="Gene3D" id="1.10.260.40">
    <property type="entry name" value="lambda repressor-like DNA-binding domains"/>
    <property type="match status" value="1"/>
</dbReference>
<dbReference type="InterPro" id="IPR028082">
    <property type="entry name" value="Peripla_BP_I"/>
</dbReference>
<feature type="domain" description="HTH lacI-type" evidence="4">
    <location>
        <begin position="2"/>
        <end position="56"/>
    </location>
</feature>
<keyword evidence="2" id="KW-0238">DNA-binding</keyword>
<accession>V5HN44</accession>
<dbReference type="AlphaFoldDB" id="V5HN44"/>
<dbReference type="Pfam" id="PF00532">
    <property type="entry name" value="Peripla_BP_1"/>
    <property type="match status" value="1"/>
</dbReference>
<dbReference type="eggNOG" id="COG1609">
    <property type="taxonomic scope" value="Bacteria"/>
</dbReference>
<evidence type="ECO:0000313" key="5">
    <source>
        <dbReference type="EMBL" id="GAD90645.1"/>
    </source>
</evidence>
<evidence type="ECO:0000259" key="4">
    <source>
        <dbReference type="PROSITE" id="PS50932"/>
    </source>
</evidence>
<dbReference type="RefSeq" id="WP_023404967.1">
    <property type="nucleotide sequence ID" value="NZ_BAUJ01000050.1"/>
</dbReference>
<dbReference type="GO" id="GO:0003700">
    <property type="term" value="F:DNA-binding transcription factor activity"/>
    <property type="evidence" value="ECO:0007669"/>
    <property type="project" value="TreeGrafter"/>
</dbReference>
<evidence type="ECO:0000313" key="6">
    <source>
        <dbReference type="Proteomes" id="UP000017800"/>
    </source>
</evidence>
<dbReference type="EMBL" id="BAUJ01000050">
    <property type="protein sequence ID" value="GAD90645.1"/>
    <property type="molecule type" value="Genomic_DNA"/>
</dbReference>
<dbReference type="PANTHER" id="PTHR30146:SF109">
    <property type="entry name" value="HTH-TYPE TRANSCRIPTIONAL REGULATOR GALS"/>
    <property type="match status" value="1"/>
</dbReference>
<keyword evidence="6" id="KW-1185">Reference proteome</keyword>
<dbReference type="SMART" id="SM00354">
    <property type="entry name" value="HTH_LACI"/>
    <property type="match status" value="1"/>
</dbReference>
<name>V5HN44_9VIBR</name>
<dbReference type="CDD" id="cd01392">
    <property type="entry name" value="HTH_LacI"/>
    <property type="match status" value="1"/>
</dbReference>
<dbReference type="Proteomes" id="UP000017800">
    <property type="component" value="Unassembled WGS sequence"/>
</dbReference>
<dbReference type="Gene3D" id="3.40.50.2300">
    <property type="match status" value="2"/>
</dbReference>
<dbReference type="PROSITE" id="PS50932">
    <property type="entry name" value="HTH_LACI_2"/>
    <property type="match status" value="1"/>
</dbReference>
<comment type="caution">
    <text evidence="5">The sequence shown here is derived from an EMBL/GenBank/DDBJ whole genome shotgun (WGS) entry which is preliminary data.</text>
</comment>
<reference evidence="5 6" key="1">
    <citation type="submission" date="2013-10" db="EMBL/GenBank/DDBJ databases">
        <authorList>
            <person name="Ichikawa N."/>
            <person name="Kimura A."/>
            <person name="Ohji S."/>
            <person name="Hosoyama A."/>
            <person name="Fujita N."/>
        </authorList>
    </citation>
    <scope>NUCLEOTIDE SEQUENCE [LARGE SCALE GENOMIC DNA]</scope>
    <source>
        <strain evidence="5 6">NBRC 102217</strain>
    </source>
</reference>
<dbReference type="CDD" id="cd06267">
    <property type="entry name" value="PBP1_LacI_sugar_binding-like"/>
    <property type="match status" value="1"/>
</dbReference>
<dbReference type="InterPro" id="IPR001761">
    <property type="entry name" value="Peripla_BP/Lac1_sug-bd_dom"/>
</dbReference>
<evidence type="ECO:0000256" key="1">
    <source>
        <dbReference type="ARBA" id="ARBA00023015"/>
    </source>
</evidence>
<evidence type="ECO:0000256" key="3">
    <source>
        <dbReference type="ARBA" id="ARBA00023163"/>
    </source>
</evidence>
<proteinExistence type="predicted"/>
<gene>
    <name evidence="5" type="ORF">VHA01S_050_00020</name>
</gene>
<protein>
    <recommendedName>
        <fullName evidence="4">HTH lacI-type domain-containing protein</fullName>
    </recommendedName>
</protein>
<evidence type="ECO:0000256" key="2">
    <source>
        <dbReference type="ARBA" id="ARBA00023125"/>
    </source>
</evidence>
<dbReference type="SUPFAM" id="SSF53822">
    <property type="entry name" value="Periplasmic binding protein-like I"/>
    <property type="match status" value="1"/>
</dbReference>
<reference evidence="5 6" key="2">
    <citation type="submission" date="2013-11" db="EMBL/GenBank/DDBJ databases">
        <title>Whole genome shotgun sequence of Vibrio halioticoli NBRC 102217.</title>
        <authorList>
            <person name="Isaki S."/>
            <person name="Kimura A."/>
            <person name="Ohji S."/>
            <person name="Hosoyama A."/>
            <person name="Fujita N."/>
            <person name="Hashimoto M."/>
            <person name="Hosoyama Y."/>
            <person name="Yamazoe A."/>
        </authorList>
    </citation>
    <scope>NUCLEOTIDE SEQUENCE [LARGE SCALE GENOMIC DNA]</scope>
    <source>
        <strain evidence="5 6">NBRC 102217</strain>
    </source>
</reference>